<reference evidence="1 2" key="1">
    <citation type="submission" date="2021-01" db="EMBL/GenBank/DDBJ databases">
        <title>Aequorivita sp. strain KX20305, a bacterium isolated from the sediment collected at a cold seep field in South China Sea.</title>
        <authorList>
            <person name="Zhang H."/>
            <person name="Li C."/>
        </authorList>
    </citation>
    <scope>NUCLEOTIDE SEQUENCE [LARGE SCALE GENOMIC DNA]</scope>
    <source>
        <strain evidence="1 2">KX20305</strain>
    </source>
</reference>
<gene>
    <name evidence="1" type="ORF">JK629_00570</name>
</gene>
<evidence type="ECO:0000313" key="2">
    <source>
        <dbReference type="Proteomes" id="UP000629420"/>
    </source>
</evidence>
<keyword evidence="2" id="KW-1185">Reference proteome</keyword>
<dbReference type="InterPro" id="IPR015424">
    <property type="entry name" value="PyrdxlP-dep_Trfase"/>
</dbReference>
<dbReference type="Proteomes" id="UP000629420">
    <property type="component" value="Chromosome"/>
</dbReference>
<sequence length="320" mass="37411">MNSSKRNPIGGFFELELSKVKHYHIDAVNLNLGRSCLEYIVRSTKYKTIYVPHYTCSVLFDRLATLDIIVERYHLNERLEIDLNLKQIKGDTLFMYTNYFGLKDKYIAAISEMIKNLIIDNCQAFFSKPIENVNSFYSPRKFFGVPDGAYLVTEKIYTKVLKRDVSSDRLKHLTERIEYGPQKAFKNFQNHEVDLNNEGLKAMSKLTSGMLQSINYEKAAKIRNDNYRFLHEKLGASNNLKLDFELNLSPMVYPYVSNKEYLRAKLIDNEVFVATYWPNVFKDCSIDSLEYNFAKNILPLPIDQRYGKKEMEFIAQLILE</sequence>
<evidence type="ECO:0008006" key="3">
    <source>
        <dbReference type="Google" id="ProtNLM"/>
    </source>
</evidence>
<name>A0ABX7DT57_9FLAO</name>
<evidence type="ECO:0000313" key="1">
    <source>
        <dbReference type="EMBL" id="QQX76801.1"/>
    </source>
</evidence>
<dbReference type="SUPFAM" id="SSF53383">
    <property type="entry name" value="PLP-dependent transferases"/>
    <property type="match status" value="1"/>
</dbReference>
<dbReference type="RefSeq" id="WP_202336671.1">
    <property type="nucleotide sequence ID" value="NZ_CP068439.1"/>
</dbReference>
<dbReference type="EMBL" id="CP068439">
    <property type="protein sequence ID" value="QQX76801.1"/>
    <property type="molecule type" value="Genomic_DNA"/>
</dbReference>
<protein>
    <recommendedName>
        <fullName evidence="3">DegT/DnrJ/EryC1/StrS aminotransferase family protein</fullName>
    </recommendedName>
</protein>
<organism evidence="1 2">
    <name type="scientific">Aequorivita iocasae</name>
    <dbReference type="NCBI Taxonomy" id="2803865"/>
    <lineage>
        <taxon>Bacteria</taxon>
        <taxon>Pseudomonadati</taxon>
        <taxon>Bacteroidota</taxon>
        <taxon>Flavobacteriia</taxon>
        <taxon>Flavobacteriales</taxon>
        <taxon>Flavobacteriaceae</taxon>
        <taxon>Aequorivita</taxon>
    </lineage>
</organism>
<accession>A0ABX7DT57</accession>
<proteinExistence type="predicted"/>